<reference evidence="2" key="1">
    <citation type="submission" date="2019-12" db="EMBL/GenBank/DDBJ databases">
        <title>An insight into the sialome of adult female Ixodes ricinus ticks feeding for 6 days.</title>
        <authorList>
            <person name="Perner J."/>
            <person name="Ribeiro J.M.C."/>
        </authorList>
    </citation>
    <scope>NUCLEOTIDE SEQUENCE</scope>
    <source>
        <strain evidence="2">Semi-engorged</strain>
        <tissue evidence="2">Salivary glands</tissue>
    </source>
</reference>
<evidence type="ECO:0000313" key="2">
    <source>
        <dbReference type="EMBL" id="MXU93837.1"/>
    </source>
</evidence>
<dbReference type="AlphaFoldDB" id="A0A6B0UVI2"/>
<dbReference type="EMBL" id="GIFC01011754">
    <property type="protein sequence ID" value="MXU93837.1"/>
    <property type="molecule type" value="Transcribed_RNA"/>
</dbReference>
<feature type="compositionally biased region" description="Basic and acidic residues" evidence="1">
    <location>
        <begin position="95"/>
        <end position="107"/>
    </location>
</feature>
<accession>A0A6B0UVI2</accession>
<proteinExistence type="predicted"/>
<organism evidence="2">
    <name type="scientific">Ixodes ricinus</name>
    <name type="common">Common tick</name>
    <name type="synonym">Acarus ricinus</name>
    <dbReference type="NCBI Taxonomy" id="34613"/>
    <lineage>
        <taxon>Eukaryota</taxon>
        <taxon>Metazoa</taxon>
        <taxon>Ecdysozoa</taxon>
        <taxon>Arthropoda</taxon>
        <taxon>Chelicerata</taxon>
        <taxon>Arachnida</taxon>
        <taxon>Acari</taxon>
        <taxon>Parasitiformes</taxon>
        <taxon>Ixodida</taxon>
        <taxon>Ixodoidea</taxon>
        <taxon>Ixodidae</taxon>
        <taxon>Ixodinae</taxon>
        <taxon>Ixodes</taxon>
    </lineage>
</organism>
<sequence>MRKILVLGTIISIVPKLQSFRYRRIYIVINIGEPSVCHATTEGTGIREANRNGETKKCTAERGDGEEKRKEGERGKARGHCRRLRRGIGKGRRVKAAERNKERESVCHETNIPTKFSRESDLMSQGHERGKGQVGKGEGGYSTRIGEGMGEE</sequence>
<feature type="region of interest" description="Disordered" evidence="1">
    <location>
        <begin position="48"/>
        <end position="152"/>
    </location>
</feature>
<protein>
    <submittedName>
        <fullName evidence="2">Uncharacterized protein</fullName>
    </submittedName>
</protein>
<feature type="compositionally biased region" description="Basic residues" evidence="1">
    <location>
        <begin position="77"/>
        <end position="94"/>
    </location>
</feature>
<feature type="compositionally biased region" description="Basic and acidic residues" evidence="1">
    <location>
        <begin position="116"/>
        <end position="131"/>
    </location>
</feature>
<evidence type="ECO:0000256" key="1">
    <source>
        <dbReference type="SAM" id="MobiDB-lite"/>
    </source>
</evidence>
<feature type="compositionally biased region" description="Basic and acidic residues" evidence="1">
    <location>
        <begin position="48"/>
        <end position="76"/>
    </location>
</feature>
<name>A0A6B0UVI2_IXORI</name>